<protein>
    <submittedName>
        <fullName evidence="2">Uncharacterized protein</fullName>
    </submittedName>
</protein>
<dbReference type="Gramene" id="mRNA:HanXRQr2_Chr11g0509521">
    <property type="protein sequence ID" value="mRNA:HanXRQr2_Chr11g0509521"/>
    <property type="gene ID" value="HanXRQr2_Chr11g0509521"/>
</dbReference>
<gene>
    <name evidence="2" type="ORF">HannXRQ_Chr11g0346161</name>
    <name evidence="1" type="ORF">HanXRQr2_Chr11g0509521</name>
</gene>
<reference evidence="1 3" key="1">
    <citation type="journal article" date="2017" name="Nature">
        <title>The sunflower genome provides insights into oil metabolism, flowering and Asterid evolution.</title>
        <authorList>
            <person name="Badouin H."/>
            <person name="Gouzy J."/>
            <person name="Grassa C.J."/>
            <person name="Murat F."/>
            <person name="Staton S.E."/>
            <person name="Cottret L."/>
            <person name="Lelandais-Briere C."/>
            <person name="Owens G.L."/>
            <person name="Carrere S."/>
            <person name="Mayjonade B."/>
            <person name="Legrand L."/>
            <person name="Gill N."/>
            <person name="Kane N.C."/>
            <person name="Bowers J.E."/>
            <person name="Hubner S."/>
            <person name="Bellec A."/>
            <person name="Berard A."/>
            <person name="Berges H."/>
            <person name="Blanchet N."/>
            <person name="Boniface M.C."/>
            <person name="Brunel D."/>
            <person name="Catrice O."/>
            <person name="Chaidir N."/>
            <person name="Claudel C."/>
            <person name="Donnadieu C."/>
            <person name="Faraut T."/>
            <person name="Fievet G."/>
            <person name="Helmstetter N."/>
            <person name="King M."/>
            <person name="Knapp S.J."/>
            <person name="Lai Z."/>
            <person name="Le Paslier M.C."/>
            <person name="Lippi Y."/>
            <person name="Lorenzon L."/>
            <person name="Mandel J.R."/>
            <person name="Marage G."/>
            <person name="Marchand G."/>
            <person name="Marquand E."/>
            <person name="Bret-Mestries E."/>
            <person name="Morien E."/>
            <person name="Nambeesan S."/>
            <person name="Nguyen T."/>
            <person name="Pegot-Espagnet P."/>
            <person name="Pouilly N."/>
            <person name="Raftis F."/>
            <person name="Sallet E."/>
            <person name="Schiex T."/>
            <person name="Thomas J."/>
            <person name="Vandecasteele C."/>
            <person name="Vares D."/>
            <person name="Vear F."/>
            <person name="Vautrin S."/>
            <person name="Crespi M."/>
            <person name="Mangin B."/>
            <person name="Burke J.M."/>
            <person name="Salse J."/>
            <person name="Munos S."/>
            <person name="Vincourt P."/>
            <person name="Rieseberg L.H."/>
            <person name="Langlade N.B."/>
        </authorList>
    </citation>
    <scope>NUCLEOTIDE SEQUENCE [LARGE SCALE GENOMIC DNA]</scope>
    <source>
        <strain evidence="3">cv. SF193</strain>
        <tissue evidence="1">Leaves</tissue>
    </source>
</reference>
<organism evidence="2 3">
    <name type="scientific">Helianthus annuus</name>
    <name type="common">Common sunflower</name>
    <dbReference type="NCBI Taxonomy" id="4232"/>
    <lineage>
        <taxon>Eukaryota</taxon>
        <taxon>Viridiplantae</taxon>
        <taxon>Streptophyta</taxon>
        <taxon>Embryophyta</taxon>
        <taxon>Tracheophyta</taxon>
        <taxon>Spermatophyta</taxon>
        <taxon>Magnoliopsida</taxon>
        <taxon>eudicotyledons</taxon>
        <taxon>Gunneridae</taxon>
        <taxon>Pentapetalae</taxon>
        <taxon>asterids</taxon>
        <taxon>campanulids</taxon>
        <taxon>Asterales</taxon>
        <taxon>Asteraceae</taxon>
        <taxon>Asteroideae</taxon>
        <taxon>Heliantheae alliance</taxon>
        <taxon>Heliantheae</taxon>
        <taxon>Helianthus</taxon>
    </lineage>
</organism>
<evidence type="ECO:0000313" key="1">
    <source>
        <dbReference type="EMBL" id="KAF5783575.1"/>
    </source>
</evidence>
<reference evidence="1" key="3">
    <citation type="submission" date="2020-06" db="EMBL/GenBank/DDBJ databases">
        <title>Helianthus annuus Genome sequencing and assembly Release 2.</title>
        <authorList>
            <person name="Gouzy J."/>
            <person name="Langlade N."/>
            <person name="Munos S."/>
        </authorList>
    </citation>
    <scope>NUCLEOTIDE SEQUENCE</scope>
    <source>
        <tissue evidence="1">Leaves</tissue>
    </source>
</reference>
<name>A0A251TCN9_HELAN</name>
<accession>A0A251TCN9</accession>
<dbReference type="EMBL" id="MNCJ02000326">
    <property type="protein sequence ID" value="KAF5783575.1"/>
    <property type="molecule type" value="Genomic_DNA"/>
</dbReference>
<dbReference type="EMBL" id="CM007900">
    <property type="protein sequence ID" value="OTG08838.1"/>
    <property type="molecule type" value="Genomic_DNA"/>
</dbReference>
<dbReference type="AlphaFoldDB" id="A0A251TCN9"/>
<reference evidence="2" key="2">
    <citation type="submission" date="2017-02" db="EMBL/GenBank/DDBJ databases">
        <title>Sunflower complete genome.</title>
        <authorList>
            <person name="Langlade N."/>
            <person name="Munos S."/>
        </authorList>
    </citation>
    <scope>NUCLEOTIDE SEQUENCE [LARGE SCALE GENOMIC DNA]</scope>
    <source>
        <tissue evidence="2">Leaves</tissue>
    </source>
</reference>
<keyword evidence="3" id="KW-1185">Reference proteome</keyword>
<dbReference type="InParanoid" id="A0A251TCN9"/>
<dbReference type="Proteomes" id="UP000215914">
    <property type="component" value="Chromosome 11"/>
</dbReference>
<evidence type="ECO:0000313" key="2">
    <source>
        <dbReference type="EMBL" id="OTG08838.1"/>
    </source>
</evidence>
<evidence type="ECO:0000313" key="3">
    <source>
        <dbReference type="Proteomes" id="UP000215914"/>
    </source>
</evidence>
<sequence>MDLIRLAITKKNILYVYGLNRHTYKHTIVLSDHLSCARLQLLVTWVTLYVTLVGAYPFEDPIDPLNHEIVNETYDCLYVCMPLAFRYQTYTMVSILTAMLNTHQPRRCLSANLSCGWGVCIVHP</sequence>
<proteinExistence type="predicted"/>